<reference evidence="1" key="1">
    <citation type="journal article" date="2020" name="mSystems">
        <title>Genome- and Community-Level Interaction Insights into Carbon Utilization and Element Cycling Functions of Hydrothermarchaeota in Hydrothermal Sediment.</title>
        <authorList>
            <person name="Zhou Z."/>
            <person name="Liu Y."/>
            <person name="Xu W."/>
            <person name="Pan J."/>
            <person name="Luo Z.H."/>
            <person name="Li M."/>
        </authorList>
    </citation>
    <scope>NUCLEOTIDE SEQUENCE [LARGE SCALE GENOMIC DNA]</scope>
    <source>
        <strain evidence="1">HyVt-527</strain>
    </source>
</reference>
<sequence>MILKILFISDRVSDYHTFVRSHSSLTAGLDLLNHVEANRRYQFPTFYDIFIIDLHDPWIAIPPWLREQAQQHYFHQFIFISD</sequence>
<dbReference type="EMBL" id="DROD01000491">
    <property type="protein sequence ID" value="HHJ53037.1"/>
    <property type="molecule type" value="Genomic_DNA"/>
</dbReference>
<accession>A0A7V5UF46</accession>
<evidence type="ECO:0000313" key="1">
    <source>
        <dbReference type="EMBL" id="HHJ53037.1"/>
    </source>
</evidence>
<comment type="caution">
    <text evidence="1">The sequence shown here is derived from an EMBL/GenBank/DDBJ whole genome shotgun (WGS) entry which is preliminary data.</text>
</comment>
<organism evidence="1">
    <name type="scientific">Caldithrix abyssi</name>
    <dbReference type="NCBI Taxonomy" id="187145"/>
    <lineage>
        <taxon>Bacteria</taxon>
        <taxon>Pseudomonadati</taxon>
        <taxon>Calditrichota</taxon>
        <taxon>Calditrichia</taxon>
        <taxon>Calditrichales</taxon>
        <taxon>Calditrichaceae</taxon>
        <taxon>Caldithrix</taxon>
    </lineage>
</organism>
<feature type="non-terminal residue" evidence="1">
    <location>
        <position position="82"/>
    </location>
</feature>
<name>A0A7V5UF46_CALAY</name>
<protein>
    <recommendedName>
        <fullName evidence="2">Response regulator</fullName>
    </recommendedName>
</protein>
<evidence type="ECO:0008006" key="2">
    <source>
        <dbReference type="Google" id="ProtNLM"/>
    </source>
</evidence>
<dbReference type="Proteomes" id="UP000886124">
    <property type="component" value="Unassembled WGS sequence"/>
</dbReference>
<proteinExistence type="predicted"/>
<dbReference type="AlphaFoldDB" id="A0A7V5UF46"/>
<gene>
    <name evidence="1" type="ORF">ENJ89_07565</name>
</gene>